<dbReference type="InterPro" id="IPR036671">
    <property type="entry name" value="DPH_MB_sf"/>
</dbReference>
<gene>
    <name evidence="9" type="ORF">POCULU_LOCUS3346</name>
</gene>
<name>A0A9N9A3D1_9GLOM</name>
<evidence type="ECO:0000256" key="2">
    <source>
        <dbReference type="ARBA" id="ARBA00022723"/>
    </source>
</evidence>
<comment type="similarity">
    <text evidence="4">Belongs to the DPH3 family.</text>
</comment>
<proteinExistence type="inferred from homology"/>
<dbReference type="PANTHER" id="PTHR21454:SF31">
    <property type="entry name" value="DIPHTHAMIDE BIOSYNTHESIS PROTEIN 3"/>
    <property type="match status" value="1"/>
</dbReference>
<accession>A0A9N9A3D1</accession>
<evidence type="ECO:0000256" key="7">
    <source>
        <dbReference type="ARBA" id="ARBA00048125"/>
    </source>
</evidence>
<dbReference type="Gene3D" id="3.10.660.10">
    <property type="entry name" value="DPH Zinc finger"/>
    <property type="match status" value="1"/>
</dbReference>
<comment type="caution">
    <text evidence="9">The sequence shown here is derived from an EMBL/GenBank/DDBJ whole genome shotgun (WGS) entry which is preliminary data.</text>
</comment>
<reference evidence="9" key="1">
    <citation type="submission" date="2021-06" db="EMBL/GenBank/DDBJ databases">
        <authorList>
            <person name="Kallberg Y."/>
            <person name="Tangrot J."/>
            <person name="Rosling A."/>
        </authorList>
    </citation>
    <scope>NUCLEOTIDE SEQUENCE</scope>
    <source>
        <strain evidence="9">IA702</strain>
    </source>
</reference>
<keyword evidence="2" id="KW-0479">Metal-binding</keyword>
<dbReference type="Pfam" id="PF05207">
    <property type="entry name" value="Zn_ribbon_CSL"/>
    <property type="match status" value="1"/>
</dbReference>
<sequence>MPDFNNNKRFILTGGVSKQTAVLEVGVGRALYLYDRTSISGPASATKPLSIVTARLSFQTEMTSFYDEVEIEDFEFDEETQTYHYPCPCGDRFEITLDELADGEDIARCPSCSLMLRVIYDPVRRQKLAMLGLLYRLNIVVVYSTDVTCVATQEDFQEGGGSSVDLPMQPIAV</sequence>
<keyword evidence="3" id="KW-0408">Iron</keyword>
<evidence type="ECO:0000313" key="10">
    <source>
        <dbReference type="Proteomes" id="UP000789572"/>
    </source>
</evidence>
<organism evidence="9 10">
    <name type="scientific">Paraglomus occultum</name>
    <dbReference type="NCBI Taxonomy" id="144539"/>
    <lineage>
        <taxon>Eukaryota</taxon>
        <taxon>Fungi</taxon>
        <taxon>Fungi incertae sedis</taxon>
        <taxon>Mucoromycota</taxon>
        <taxon>Glomeromycotina</taxon>
        <taxon>Glomeromycetes</taxon>
        <taxon>Paraglomerales</taxon>
        <taxon>Paraglomeraceae</taxon>
        <taxon>Paraglomus</taxon>
    </lineage>
</organism>
<dbReference type="PANTHER" id="PTHR21454">
    <property type="entry name" value="DPH3 HOMOLOG-RELATED"/>
    <property type="match status" value="1"/>
</dbReference>
<comment type="pathway">
    <text evidence="1">Protein modification; peptidyl-diphthamide biosynthesis.</text>
</comment>
<evidence type="ECO:0000256" key="6">
    <source>
        <dbReference type="ARBA" id="ARBA00041070"/>
    </source>
</evidence>
<dbReference type="InterPro" id="IPR044248">
    <property type="entry name" value="DPH3/4-like"/>
</dbReference>
<keyword evidence="10" id="KW-1185">Reference proteome</keyword>
<evidence type="ECO:0000256" key="1">
    <source>
        <dbReference type="ARBA" id="ARBA00005156"/>
    </source>
</evidence>
<dbReference type="EMBL" id="CAJVPJ010000363">
    <property type="protein sequence ID" value="CAG8516453.1"/>
    <property type="molecule type" value="Genomic_DNA"/>
</dbReference>
<feature type="domain" description="DPH-type MB" evidence="8">
    <location>
        <begin position="65"/>
        <end position="121"/>
    </location>
</feature>
<dbReference type="InterPro" id="IPR007872">
    <property type="entry name" value="DPH_MB_dom"/>
</dbReference>
<dbReference type="SUPFAM" id="SSF144217">
    <property type="entry name" value="CSL zinc finger"/>
    <property type="match status" value="1"/>
</dbReference>
<dbReference type="GO" id="GO:0017183">
    <property type="term" value="P:protein histidyl modification to diphthamide"/>
    <property type="evidence" value="ECO:0007669"/>
    <property type="project" value="InterPro"/>
</dbReference>
<dbReference type="PROSITE" id="PS51074">
    <property type="entry name" value="DPH_MB"/>
    <property type="match status" value="1"/>
</dbReference>
<evidence type="ECO:0000256" key="3">
    <source>
        <dbReference type="ARBA" id="ARBA00023004"/>
    </source>
</evidence>
<protein>
    <recommendedName>
        <fullName evidence="6">Diphthamide biosynthesis protein 3</fullName>
    </recommendedName>
</protein>
<dbReference type="GO" id="GO:0046872">
    <property type="term" value="F:metal ion binding"/>
    <property type="evidence" value="ECO:0007669"/>
    <property type="project" value="UniProtKB-KW"/>
</dbReference>
<evidence type="ECO:0000259" key="8">
    <source>
        <dbReference type="PROSITE" id="PS51074"/>
    </source>
</evidence>
<evidence type="ECO:0000256" key="4">
    <source>
        <dbReference type="ARBA" id="ARBA00024032"/>
    </source>
</evidence>
<evidence type="ECO:0000256" key="5">
    <source>
        <dbReference type="ARBA" id="ARBA00036267"/>
    </source>
</evidence>
<dbReference type="Proteomes" id="UP000789572">
    <property type="component" value="Unassembled WGS sequence"/>
</dbReference>
<evidence type="ECO:0000313" key="9">
    <source>
        <dbReference type="EMBL" id="CAG8516453.1"/>
    </source>
</evidence>
<comment type="catalytic activity">
    <reaction evidence="5">
        <text>[3Fe-4S](1+)-[protein] + Fe(2+)-[Dph3] = [3Fe-4S](0)-[protein] + Fe(3+)-[Dph3]</text>
        <dbReference type="Rhea" id="RHEA:71235"/>
        <dbReference type="Rhea" id="RHEA-COMP:17996"/>
        <dbReference type="Rhea" id="RHEA-COMP:17997"/>
        <dbReference type="Rhea" id="RHEA-COMP:18002"/>
        <dbReference type="Rhea" id="RHEA-COMP:18003"/>
        <dbReference type="ChEBI" id="CHEBI:29033"/>
        <dbReference type="ChEBI" id="CHEBI:29034"/>
        <dbReference type="ChEBI" id="CHEBI:33751"/>
        <dbReference type="ChEBI" id="CHEBI:47402"/>
        <dbReference type="ChEBI" id="CHEBI:83228"/>
    </reaction>
</comment>
<dbReference type="FunFam" id="3.10.660.10:FF:000001">
    <property type="entry name" value="Diphthamide biosynthesis 3"/>
    <property type="match status" value="1"/>
</dbReference>
<dbReference type="OrthoDB" id="66964at2759"/>
<comment type="catalytic activity">
    <reaction evidence="7">
        <text>2 [3Fe-4S](0)-[protein] + 2 Fe(2+)-[Dph3] + NADH = 2 [4Fe-4S](1+)-[protein] + 2 [Dph3] + NAD(+) + H(+)</text>
        <dbReference type="Rhea" id="RHEA:71239"/>
        <dbReference type="Rhea" id="RHEA-COMP:17997"/>
        <dbReference type="Rhea" id="RHEA-COMP:17998"/>
        <dbReference type="Rhea" id="RHEA-COMP:18001"/>
        <dbReference type="Rhea" id="RHEA-COMP:18002"/>
        <dbReference type="ChEBI" id="CHEBI:15378"/>
        <dbReference type="ChEBI" id="CHEBI:29033"/>
        <dbReference type="ChEBI" id="CHEBI:33723"/>
        <dbReference type="ChEBI" id="CHEBI:47402"/>
        <dbReference type="ChEBI" id="CHEBI:57540"/>
        <dbReference type="ChEBI" id="CHEBI:57945"/>
        <dbReference type="ChEBI" id="CHEBI:83228"/>
    </reaction>
</comment>
<dbReference type="AlphaFoldDB" id="A0A9N9A3D1"/>